<comment type="similarity">
    <text evidence="1 4">Belongs to the type-B carboxylesterase/lipase family.</text>
</comment>
<dbReference type="GO" id="GO:0052689">
    <property type="term" value="F:carboxylic ester hydrolase activity"/>
    <property type="evidence" value="ECO:0007669"/>
    <property type="project" value="UniProtKB-KW"/>
</dbReference>
<dbReference type="EC" id="3.1.1.-" evidence="4"/>
<evidence type="ECO:0000256" key="2">
    <source>
        <dbReference type="ARBA" id="ARBA00022487"/>
    </source>
</evidence>
<accession>A0A914EPA1</accession>
<name>A0A914EPA1_9BILA</name>
<dbReference type="InterPro" id="IPR050309">
    <property type="entry name" value="Type-B_Carboxylest/Lipase"/>
</dbReference>
<dbReference type="SUPFAM" id="SSF53474">
    <property type="entry name" value="alpha/beta-Hydrolases"/>
    <property type="match status" value="1"/>
</dbReference>
<keyword evidence="6" id="KW-1185">Reference proteome</keyword>
<proteinExistence type="inferred from homology"/>
<dbReference type="Gene3D" id="3.40.50.1820">
    <property type="entry name" value="alpha/beta hydrolase"/>
    <property type="match status" value="1"/>
</dbReference>
<keyword evidence="3 4" id="KW-0378">Hydrolase</keyword>
<reference evidence="7" key="1">
    <citation type="submission" date="2022-11" db="UniProtKB">
        <authorList>
            <consortium name="WormBaseParasite"/>
        </authorList>
    </citation>
    <scope>IDENTIFICATION</scope>
</reference>
<evidence type="ECO:0000313" key="6">
    <source>
        <dbReference type="Proteomes" id="UP000887540"/>
    </source>
</evidence>
<organism evidence="6 7">
    <name type="scientific">Acrobeloides nanus</name>
    <dbReference type="NCBI Taxonomy" id="290746"/>
    <lineage>
        <taxon>Eukaryota</taxon>
        <taxon>Metazoa</taxon>
        <taxon>Ecdysozoa</taxon>
        <taxon>Nematoda</taxon>
        <taxon>Chromadorea</taxon>
        <taxon>Rhabditida</taxon>
        <taxon>Tylenchina</taxon>
        <taxon>Cephalobomorpha</taxon>
        <taxon>Cephaloboidea</taxon>
        <taxon>Cephalobidae</taxon>
        <taxon>Acrobeloides</taxon>
    </lineage>
</organism>
<sequence length="241" mass="26591">MDLGSDDPVPRNLGLHDLIKSLKWVQNEIKSFGGDPKRVTLFGYSAGAIAIQLLTVSPAVPKGLFSGALISSGFPETITGIERTASKTLVQISGCSNKNTSTENVDEIVKCLRRIDAKSLLQMGRFLEDTQNIAFDGVSIDGLLFHNKSFIELVDDLKPMPALIGATKDEMDDDIHNMTYICQTYIMTFGYKSEDVMEACLNKYGKIEGDEKYRIALTDATHAIVYKQAVANSRNARLIYQ</sequence>
<evidence type="ECO:0000313" key="7">
    <source>
        <dbReference type="WBParaSite" id="ACRNAN_scaffold9988.g17275.t1"/>
    </source>
</evidence>
<feature type="domain" description="Carboxylesterase type B" evidence="5">
    <location>
        <begin position="6"/>
        <end position="175"/>
    </location>
</feature>
<protein>
    <recommendedName>
        <fullName evidence="4">Carboxylic ester hydrolase</fullName>
        <ecNumber evidence="4">3.1.1.-</ecNumber>
    </recommendedName>
</protein>
<dbReference type="WBParaSite" id="ACRNAN_scaffold9988.g17275.t1">
    <property type="protein sequence ID" value="ACRNAN_scaffold9988.g17275.t1"/>
    <property type="gene ID" value="ACRNAN_scaffold9988.g17275"/>
</dbReference>
<dbReference type="InterPro" id="IPR029058">
    <property type="entry name" value="AB_hydrolase_fold"/>
</dbReference>
<dbReference type="InterPro" id="IPR002018">
    <property type="entry name" value="CarbesteraseB"/>
</dbReference>
<dbReference type="InterPro" id="IPR019826">
    <property type="entry name" value="Carboxylesterase_B_AS"/>
</dbReference>
<evidence type="ECO:0000256" key="3">
    <source>
        <dbReference type="ARBA" id="ARBA00022801"/>
    </source>
</evidence>
<dbReference type="Proteomes" id="UP000887540">
    <property type="component" value="Unplaced"/>
</dbReference>
<dbReference type="AlphaFoldDB" id="A0A914EPA1"/>
<dbReference type="PROSITE" id="PS00122">
    <property type="entry name" value="CARBOXYLESTERASE_B_1"/>
    <property type="match status" value="1"/>
</dbReference>
<dbReference type="Pfam" id="PF00135">
    <property type="entry name" value="COesterase"/>
    <property type="match status" value="1"/>
</dbReference>
<evidence type="ECO:0000259" key="5">
    <source>
        <dbReference type="Pfam" id="PF00135"/>
    </source>
</evidence>
<dbReference type="PANTHER" id="PTHR11559">
    <property type="entry name" value="CARBOXYLESTERASE"/>
    <property type="match status" value="1"/>
</dbReference>
<evidence type="ECO:0000256" key="1">
    <source>
        <dbReference type="ARBA" id="ARBA00005964"/>
    </source>
</evidence>
<evidence type="ECO:0000256" key="4">
    <source>
        <dbReference type="RuleBase" id="RU361235"/>
    </source>
</evidence>
<keyword evidence="2" id="KW-0719">Serine esterase</keyword>